<feature type="transmembrane region" description="Helical" evidence="6">
    <location>
        <begin position="209"/>
        <end position="231"/>
    </location>
</feature>
<gene>
    <name evidence="8" type="ORF">BP6252_11981</name>
</gene>
<feature type="transmembrane region" description="Helical" evidence="6">
    <location>
        <begin position="372"/>
        <end position="392"/>
    </location>
</feature>
<dbReference type="Pfam" id="PF07690">
    <property type="entry name" value="MFS_1"/>
    <property type="match status" value="1"/>
</dbReference>
<feature type="transmembrane region" description="Helical" evidence="6">
    <location>
        <begin position="437"/>
        <end position="457"/>
    </location>
</feature>
<dbReference type="Proteomes" id="UP000256645">
    <property type="component" value="Unassembled WGS sequence"/>
</dbReference>
<feature type="transmembrane region" description="Helical" evidence="6">
    <location>
        <begin position="404"/>
        <end position="425"/>
    </location>
</feature>
<keyword evidence="9" id="KW-1185">Reference proteome</keyword>
<evidence type="ECO:0000256" key="2">
    <source>
        <dbReference type="ARBA" id="ARBA00022448"/>
    </source>
</evidence>
<proteinExistence type="predicted"/>
<keyword evidence="3 6" id="KW-0812">Transmembrane</keyword>
<dbReference type="Gene3D" id="1.20.1250.20">
    <property type="entry name" value="MFS general substrate transporter like domains"/>
    <property type="match status" value="2"/>
</dbReference>
<feature type="transmembrane region" description="Helical" evidence="6">
    <location>
        <begin position="278"/>
        <end position="305"/>
    </location>
</feature>
<dbReference type="FunFam" id="1.20.1250.20:FF:000013">
    <property type="entry name" value="MFS general substrate transporter"/>
    <property type="match status" value="1"/>
</dbReference>
<evidence type="ECO:0000256" key="5">
    <source>
        <dbReference type="ARBA" id="ARBA00023136"/>
    </source>
</evidence>
<keyword evidence="2" id="KW-0813">Transport</keyword>
<dbReference type="EMBL" id="PDLM01000015">
    <property type="protein sequence ID" value="RDW60598.1"/>
    <property type="molecule type" value="Genomic_DNA"/>
</dbReference>
<dbReference type="InterPro" id="IPR020846">
    <property type="entry name" value="MFS_dom"/>
</dbReference>
<evidence type="ECO:0000256" key="4">
    <source>
        <dbReference type="ARBA" id="ARBA00022989"/>
    </source>
</evidence>
<evidence type="ECO:0000313" key="9">
    <source>
        <dbReference type="Proteomes" id="UP000256645"/>
    </source>
</evidence>
<keyword evidence="5 6" id="KW-0472">Membrane</keyword>
<comment type="caution">
    <text evidence="8">The sequence shown here is derived from an EMBL/GenBank/DDBJ whole genome shotgun (WGS) entry which is preliminary data.</text>
</comment>
<comment type="subcellular location">
    <subcellularLocation>
        <location evidence="1">Membrane</location>
        <topology evidence="1">Multi-pass membrane protein</topology>
    </subcellularLocation>
</comment>
<dbReference type="InterPro" id="IPR036259">
    <property type="entry name" value="MFS_trans_sf"/>
</dbReference>
<dbReference type="OrthoDB" id="2962993at2759"/>
<evidence type="ECO:0000256" key="3">
    <source>
        <dbReference type="ARBA" id="ARBA00022692"/>
    </source>
</evidence>
<feature type="transmembrane region" description="Helical" evidence="6">
    <location>
        <begin position="317"/>
        <end position="337"/>
    </location>
</feature>
<feature type="transmembrane region" description="Helical" evidence="6">
    <location>
        <begin position="142"/>
        <end position="166"/>
    </location>
</feature>
<evidence type="ECO:0000256" key="6">
    <source>
        <dbReference type="SAM" id="Phobius"/>
    </source>
</evidence>
<organism evidence="8 9">
    <name type="scientific">Coleophoma cylindrospora</name>
    <dbReference type="NCBI Taxonomy" id="1849047"/>
    <lineage>
        <taxon>Eukaryota</taxon>
        <taxon>Fungi</taxon>
        <taxon>Dikarya</taxon>
        <taxon>Ascomycota</taxon>
        <taxon>Pezizomycotina</taxon>
        <taxon>Leotiomycetes</taxon>
        <taxon>Helotiales</taxon>
        <taxon>Dermateaceae</taxon>
        <taxon>Coleophoma</taxon>
    </lineage>
</organism>
<dbReference type="SUPFAM" id="SSF103473">
    <property type="entry name" value="MFS general substrate transporter"/>
    <property type="match status" value="1"/>
</dbReference>
<reference evidence="8 9" key="1">
    <citation type="journal article" date="2018" name="IMA Fungus">
        <title>IMA Genome-F 9: Draft genome sequence of Annulohypoxylon stygium, Aspergillus mulundensis, Berkeleyomyces basicola (syn. Thielaviopsis basicola), Ceratocystis smalleyi, two Cercospora beticola strains, Coleophoma cylindrospora, Fusarium fracticaudum, Phialophora cf. hyalina, and Morchella septimelata.</title>
        <authorList>
            <person name="Wingfield B.D."/>
            <person name="Bills G.F."/>
            <person name="Dong Y."/>
            <person name="Huang W."/>
            <person name="Nel W.J."/>
            <person name="Swalarsk-Parry B.S."/>
            <person name="Vaghefi N."/>
            <person name="Wilken P.M."/>
            <person name="An Z."/>
            <person name="de Beer Z.W."/>
            <person name="De Vos L."/>
            <person name="Chen L."/>
            <person name="Duong T.A."/>
            <person name="Gao Y."/>
            <person name="Hammerbacher A."/>
            <person name="Kikkert J.R."/>
            <person name="Li Y."/>
            <person name="Li H."/>
            <person name="Li K."/>
            <person name="Li Q."/>
            <person name="Liu X."/>
            <person name="Ma X."/>
            <person name="Naidoo K."/>
            <person name="Pethybridge S.J."/>
            <person name="Sun J."/>
            <person name="Steenkamp E.T."/>
            <person name="van der Nest M.A."/>
            <person name="van Wyk S."/>
            <person name="Wingfield M.J."/>
            <person name="Xiong C."/>
            <person name="Yue Q."/>
            <person name="Zhang X."/>
        </authorList>
    </citation>
    <scope>NUCLEOTIDE SEQUENCE [LARGE SCALE GENOMIC DNA]</scope>
    <source>
        <strain evidence="8 9">BP6252</strain>
    </source>
</reference>
<dbReference type="GO" id="GO:0022857">
    <property type="term" value="F:transmembrane transporter activity"/>
    <property type="evidence" value="ECO:0007669"/>
    <property type="project" value="InterPro"/>
</dbReference>
<feature type="transmembrane region" description="Helical" evidence="6">
    <location>
        <begin position="117"/>
        <end position="136"/>
    </location>
</feature>
<dbReference type="PROSITE" id="PS50850">
    <property type="entry name" value="MFS"/>
    <property type="match status" value="1"/>
</dbReference>
<dbReference type="PANTHER" id="PTHR43791">
    <property type="entry name" value="PERMEASE-RELATED"/>
    <property type="match status" value="1"/>
</dbReference>
<protein>
    <submittedName>
        <fullName evidence="8">High-affinity nicotinic acid transporter</fullName>
    </submittedName>
</protein>
<name>A0A3D8QFY5_9HELO</name>
<sequence>MSESDVKAAVASANSTNSAEKFEASQGEVDAIFIDPELERRTLRKFDQWLLPPLTIILLLAYLDRSNLGNAKIFGFTEGIGLKGNQFNIISTCFYPTYVVFETPWTMAVKRFGAKHVLGVAMVAWSIVTLSTGFIHNYQQAIALRVLLGAFEAGLVPCIVFIISTIWAREAQAKRNAIIYGCNCLSGAFGGLIAYGIESMGTRHGLESWRWLFIVEGAASVGLCGICWFLLPNTAEDAWFLTAQEKECMRSRKLRDIVNRGSADDSPMEYVKMAFSDICVYLAAACLFCCSIAIFGFGTFLPTIIKGLGYTSLQANYLTIPVYIFATCTLAAATFASDLMKKRTVVLCVLPIPVIVGYIIVCATANHAVGFFAMFLCGGGIYAFNCILLTWVSNNLAPDYKRSVGVPLFICLGNISGIVSSNIYPSSDSPRYIMGNAVSAGMEFLALGCVVVMWWTLKRRNSEKERMRAEGLEENGKHGDKALDFVYNL</sequence>
<dbReference type="GO" id="GO:0016020">
    <property type="term" value="C:membrane"/>
    <property type="evidence" value="ECO:0007669"/>
    <property type="project" value="UniProtKB-SubCell"/>
</dbReference>
<evidence type="ECO:0000256" key="1">
    <source>
        <dbReference type="ARBA" id="ARBA00004141"/>
    </source>
</evidence>
<dbReference type="AlphaFoldDB" id="A0A3D8QFY5"/>
<evidence type="ECO:0000313" key="8">
    <source>
        <dbReference type="EMBL" id="RDW60598.1"/>
    </source>
</evidence>
<feature type="transmembrane region" description="Helical" evidence="6">
    <location>
        <begin position="178"/>
        <end position="197"/>
    </location>
</feature>
<dbReference type="FunFam" id="1.20.1250.20:FF:000018">
    <property type="entry name" value="MFS transporter permease"/>
    <property type="match status" value="1"/>
</dbReference>
<dbReference type="PANTHER" id="PTHR43791:SF24">
    <property type="entry name" value="NICOTINIC ACID PLASMA MEMBRANE TRANSPORTER"/>
    <property type="match status" value="1"/>
</dbReference>
<evidence type="ECO:0000259" key="7">
    <source>
        <dbReference type="PROSITE" id="PS50850"/>
    </source>
</evidence>
<feature type="domain" description="Major facilitator superfamily (MFS) profile" evidence="7">
    <location>
        <begin position="50"/>
        <end position="460"/>
    </location>
</feature>
<accession>A0A3D8QFY5</accession>
<dbReference type="InterPro" id="IPR011701">
    <property type="entry name" value="MFS"/>
</dbReference>
<keyword evidence="4 6" id="KW-1133">Transmembrane helix</keyword>
<feature type="transmembrane region" description="Helical" evidence="6">
    <location>
        <begin position="344"/>
        <end position="366"/>
    </location>
</feature>